<dbReference type="EMBL" id="HBEA01000325">
    <property type="protein sequence ID" value="CAD8250771.1"/>
    <property type="molecule type" value="Transcribed_RNA"/>
</dbReference>
<evidence type="ECO:0000313" key="1">
    <source>
        <dbReference type="EMBL" id="CAD8250771.1"/>
    </source>
</evidence>
<accession>A0A7R9U0Y6</accession>
<name>A0A7R9U0Y6_9STRA</name>
<reference evidence="1" key="1">
    <citation type="submission" date="2021-01" db="EMBL/GenBank/DDBJ databases">
        <authorList>
            <person name="Corre E."/>
            <person name="Pelletier E."/>
            <person name="Niang G."/>
            <person name="Scheremetjew M."/>
            <person name="Finn R."/>
            <person name="Kale V."/>
            <person name="Holt S."/>
            <person name="Cochrane G."/>
            <person name="Meng A."/>
            <person name="Brown T."/>
            <person name="Cohen L."/>
        </authorList>
    </citation>
    <scope>NUCLEOTIDE SEQUENCE</scope>
    <source>
        <strain evidence="1">CCMP2078</strain>
    </source>
</reference>
<organism evidence="1">
    <name type="scientific">Pinguiococcus pyrenoidosus</name>
    <dbReference type="NCBI Taxonomy" id="172671"/>
    <lineage>
        <taxon>Eukaryota</taxon>
        <taxon>Sar</taxon>
        <taxon>Stramenopiles</taxon>
        <taxon>Ochrophyta</taxon>
        <taxon>Pinguiophyceae</taxon>
        <taxon>Pinguiochrysidales</taxon>
        <taxon>Pinguiochrysidaceae</taxon>
        <taxon>Pinguiococcus</taxon>
    </lineage>
</organism>
<gene>
    <name evidence="1" type="ORF">PPYR1160_LOCUS261</name>
</gene>
<protein>
    <submittedName>
        <fullName evidence="1">Uncharacterized protein</fullName>
    </submittedName>
</protein>
<proteinExistence type="predicted"/>
<sequence length="122" mass="13861">MLQFIMWSNGWGGCAGCFAHPCFTLGCVVILVLHPSFPYIVTFQLLNAQEGVRVSRNRRLRINSVILVFEAFVFRPRSYRAIFLFLSGVELSSCHVRLERILRINPGFEPGGVKKNVRDAEC</sequence>
<dbReference type="AlphaFoldDB" id="A0A7R9U0Y6"/>